<dbReference type="GO" id="GO:0005886">
    <property type="term" value="C:plasma membrane"/>
    <property type="evidence" value="ECO:0007669"/>
    <property type="project" value="TreeGrafter"/>
</dbReference>
<dbReference type="PANTHER" id="PTHR33159:SF6">
    <property type="entry name" value="RPM1-INTERACTING PROTEIN 4"/>
    <property type="match status" value="1"/>
</dbReference>
<proteinExistence type="predicted"/>
<organism evidence="3 4">
    <name type="scientific">Actinidia rufa</name>
    <dbReference type="NCBI Taxonomy" id="165716"/>
    <lineage>
        <taxon>Eukaryota</taxon>
        <taxon>Viridiplantae</taxon>
        <taxon>Streptophyta</taxon>
        <taxon>Embryophyta</taxon>
        <taxon>Tracheophyta</taxon>
        <taxon>Spermatophyta</taxon>
        <taxon>Magnoliopsida</taxon>
        <taxon>eudicotyledons</taxon>
        <taxon>Gunneridae</taxon>
        <taxon>Pentapetalae</taxon>
        <taxon>asterids</taxon>
        <taxon>Ericales</taxon>
        <taxon>Actinidiaceae</taxon>
        <taxon>Actinidia</taxon>
    </lineage>
</organism>
<dbReference type="Proteomes" id="UP000585474">
    <property type="component" value="Unassembled WGS sequence"/>
</dbReference>
<dbReference type="InterPro" id="IPR008700">
    <property type="entry name" value="TypeIII_avirulence_cleave"/>
</dbReference>
<evidence type="ECO:0000313" key="4">
    <source>
        <dbReference type="Proteomes" id="UP000585474"/>
    </source>
</evidence>
<dbReference type="EMBL" id="BJWL01000008">
    <property type="protein sequence ID" value="GFY93079.1"/>
    <property type="molecule type" value="Genomic_DNA"/>
</dbReference>
<dbReference type="Pfam" id="PF05627">
    <property type="entry name" value="AvrRpt-cleavage"/>
    <property type="match status" value="1"/>
</dbReference>
<feature type="compositionally biased region" description="Polar residues" evidence="1">
    <location>
        <begin position="47"/>
        <end position="56"/>
    </location>
</feature>
<accession>A0A7J0F4A4</accession>
<evidence type="ECO:0000256" key="1">
    <source>
        <dbReference type="SAM" id="MobiDB-lite"/>
    </source>
</evidence>
<name>A0A7J0F4A4_9ERIC</name>
<keyword evidence="4" id="KW-1185">Reference proteome</keyword>
<sequence length="80" mass="8628">MPDNGPAVPKFGDSDESDPTSAEGYTPIFNKVQEENQSRAGKVSAMATETSYSNGHKQYRNDNPKASDSLLLSFQVLSSS</sequence>
<comment type="caution">
    <text evidence="3">The sequence shown here is derived from an EMBL/GenBank/DDBJ whole genome shotgun (WGS) entry which is preliminary data.</text>
</comment>
<dbReference type="AlphaFoldDB" id="A0A7J0F4A4"/>
<feature type="domain" description="RIN4 pathogenic type III effector avirulence factor Avr cleavage site" evidence="2">
    <location>
        <begin position="4"/>
        <end position="36"/>
    </location>
</feature>
<dbReference type="InterPro" id="IPR040387">
    <property type="entry name" value="RIN4/NOI4"/>
</dbReference>
<protein>
    <submittedName>
        <fullName evidence="3">RPM1-interacting protein 4 (RIN4) family protein</fullName>
    </submittedName>
</protein>
<evidence type="ECO:0000259" key="2">
    <source>
        <dbReference type="Pfam" id="PF05627"/>
    </source>
</evidence>
<evidence type="ECO:0000313" key="3">
    <source>
        <dbReference type="EMBL" id="GFY93079.1"/>
    </source>
</evidence>
<dbReference type="PANTHER" id="PTHR33159">
    <property type="entry name" value="RPM1-INTERACTING PROTEIN 4 (RIN4) FAMILY PROTEIN"/>
    <property type="match status" value="1"/>
</dbReference>
<gene>
    <name evidence="3" type="ORF">Acr_08g0014750</name>
</gene>
<feature type="region of interest" description="Disordered" evidence="1">
    <location>
        <begin position="1"/>
        <end position="67"/>
    </location>
</feature>
<dbReference type="OrthoDB" id="850982at2759"/>
<reference evidence="3 4" key="1">
    <citation type="submission" date="2019-07" db="EMBL/GenBank/DDBJ databases">
        <title>De Novo Assembly of kiwifruit Actinidia rufa.</title>
        <authorList>
            <person name="Sugita-Konishi S."/>
            <person name="Sato K."/>
            <person name="Mori E."/>
            <person name="Abe Y."/>
            <person name="Kisaki G."/>
            <person name="Hamano K."/>
            <person name="Suezawa K."/>
            <person name="Otani M."/>
            <person name="Fukuda T."/>
            <person name="Manabe T."/>
            <person name="Gomi K."/>
            <person name="Tabuchi M."/>
            <person name="Akimitsu K."/>
            <person name="Kataoka I."/>
        </authorList>
    </citation>
    <scope>NUCLEOTIDE SEQUENCE [LARGE SCALE GENOMIC DNA]</scope>
    <source>
        <strain evidence="4">cv. Fuchu</strain>
    </source>
</reference>